<keyword evidence="2" id="KW-0472">Membrane</keyword>
<name>A0ABY4BY28_9MICO</name>
<accession>A0ABY4BY28</accession>
<dbReference type="EMBL" id="CP094528">
    <property type="protein sequence ID" value="UOE42581.1"/>
    <property type="molecule type" value="Genomic_DNA"/>
</dbReference>
<protein>
    <recommendedName>
        <fullName evidence="5">DUF4190 domain-containing protein</fullName>
    </recommendedName>
</protein>
<gene>
    <name evidence="3" type="ORF">MTO99_10265</name>
</gene>
<sequence length="218" mass="23034">MTEREGVPPTGGTPDPSQQEPDDAAHPVPPAEPSPSAGAPPLIDPPYAAVAPPSRVPPREIPGDDPLAPFRPAEPTFRADPAVVEEAPIPEAQVPSREFEEVYDTGRIHQLPTGQLLIVHRPDTISAASDDEAEEETQRRVYSWVAAVLGVLGAAASLFVGWMLPLAIAAIVFGVLGLRREEHGRTLAFVGIGTGLTGLVFSAVWIGYYAIVFGALPS</sequence>
<feature type="transmembrane region" description="Helical" evidence="2">
    <location>
        <begin position="142"/>
        <end position="175"/>
    </location>
</feature>
<dbReference type="Proteomes" id="UP000832097">
    <property type="component" value="Chromosome"/>
</dbReference>
<feature type="transmembrane region" description="Helical" evidence="2">
    <location>
        <begin position="187"/>
        <end position="211"/>
    </location>
</feature>
<keyword evidence="2" id="KW-0812">Transmembrane</keyword>
<evidence type="ECO:0000256" key="1">
    <source>
        <dbReference type="SAM" id="MobiDB-lite"/>
    </source>
</evidence>
<evidence type="ECO:0000313" key="4">
    <source>
        <dbReference type="Proteomes" id="UP000832097"/>
    </source>
</evidence>
<feature type="compositionally biased region" description="Low complexity" evidence="1">
    <location>
        <begin position="34"/>
        <end position="53"/>
    </location>
</feature>
<reference evidence="3 4" key="1">
    <citation type="submission" date="2022-03" db="EMBL/GenBank/DDBJ databases">
        <title>Mucilaginibacter sp. isolated from the gut of Protaetia brevitarsis seulensis larvae.</title>
        <authorList>
            <person name="Won M."/>
            <person name="Kim S.-J."/>
            <person name="Kwon S.-W."/>
        </authorList>
    </citation>
    <scope>NUCLEOTIDE SEQUENCE [LARGE SCALE GENOMIC DNA]</scope>
    <source>
        <strain evidence="3 4">CFWR-12</strain>
    </source>
</reference>
<evidence type="ECO:0000256" key="2">
    <source>
        <dbReference type="SAM" id="Phobius"/>
    </source>
</evidence>
<evidence type="ECO:0008006" key="5">
    <source>
        <dbReference type="Google" id="ProtNLM"/>
    </source>
</evidence>
<organism evidence="3 4">
    <name type="scientific">Agromyces larvae</name>
    <dbReference type="NCBI Taxonomy" id="2929802"/>
    <lineage>
        <taxon>Bacteria</taxon>
        <taxon>Bacillati</taxon>
        <taxon>Actinomycetota</taxon>
        <taxon>Actinomycetes</taxon>
        <taxon>Micrococcales</taxon>
        <taxon>Microbacteriaceae</taxon>
        <taxon>Agromyces</taxon>
    </lineage>
</organism>
<keyword evidence="4" id="KW-1185">Reference proteome</keyword>
<evidence type="ECO:0000313" key="3">
    <source>
        <dbReference type="EMBL" id="UOE42581.1"/>
    </source>
</evidence>
<proteinExistence type="predicted"/>
<dbReference type="RefSeq" id="WP_243553524.1">
    <property type="nucleotide sequence ID" value="NZ_CP094528.1"/>
</dbReference>
<feature type="region of interest" description="Disordered" evidence="1">
    <location>
        <begin position="1"/>
        <end position="74"/>
    </location>
</feature>
<keyword evidence="2" id="KW-1133">Transmembrane helix</keyword>